<organism evidence="1 2">
    <name type="scientific">Scophthalmus maximus</name>
    <name type="common">Turbot</name>
    <name type="synonym">Psetta maxima</name>
    <dbReference type="NCBI Taxonomy" id="52904"/>
    <lineage>
        <taxon>Eukaryota</taxon>
        <taxon>Metazoa</taxon>
        <taxon>Chordata</taxon>
        <taxon>Craniata</taxon>
        <taxon>Vertebrata</taxon>
        <taxon>Euteleostomi</taxon>
        <taxon>Actinopterygii</taxon>
        <taxon>Neopterygii</taxon>
        <taxon>Teleostei</taxon>
        <taxon>Neoteleostei</taxon>
        <taxon>Acanthomorphata</taxon>
        <taxon>Carangaria</taxon>
        <taxon>Pleuronectiformes</taxon>
        <taxon>Pleuronectoidei</taxon>
        <taxon>Scophthalmidae</taxon>
        <taxon>Scophthalmus</taxon>
    </lineage>
</organism>
<dbReference type="AlphaFoldDB" id="A0A6A4TLH1"/>
<name>A0A6A4TLH1_SCOMX</name>
<gene>
    <name evidence="1" type="ORF">F2P81_001340</name>
</gene>
<dbReference type="EMBL" id="VEVO01000001">
    <property type="protein sequence ID" value="KAF0047707.1"/>
    <property type="molecule type" value="Genomic_DNA"/>
</dbReference>
<sequence>MYRSQFLVDTLHGMGFASSYKEVLRFEKNAADSVAPDMLADYIDVLDMALLFAGDNVDHIILRIDGKETFHGMGIITAITQGRKNDRIIPRRHITNLDFAVQSKIPAIEYCFAKHVRQTIVFNDLPALCLLVDHVKLGIVRITIINLYGRKSVTTNGKSSEGHSAKKYKK</sequence>
<protein>
    <submittedName>
        <fullName evidence="1">Uncharacterized protein</fullName>
    </submittedName>
</protein>
<comment type="caution">
    <text evidence="1">The sequence shown here is derived from an EMBL/GenBank/DDBJ whole genome shotgun (WGS) entry which is preliminary data.</text>
</comment>
<evidence type="ECO:0000313" key="2">
    <source>
        <dbReference type="Proteomes" id="UP000438429"/>
    </source>
</evidence>
<dbReference type="Proteomes" id="UP000438429">
    <property type="component" value="Unassembled WGS sequence"/>
</dbReference>
<proteinExistence type="predicted"/>
<reference evidence="1 2" key="1">
    <citation type="submission" date="2019-06" db="EMBL/GenBank/DDBJ databases">
        <title>Draft genomes of female and male turbot (Scophthalmus maximus).</title>
        <authorList>
            <person name="Xu H."/>
            <person name="Xu X.-W."/>
            <person name="Shao C."/>
            <person name="Chen S."/>
        </authorList>
    </citation>
    <scope>NUCLEOTIDE SEQUENCE [LARGE SCALE GENOMIC DNA]</scope>
    <source>
        <strain evidence="1">Ysfricsl-2016a</strain>
        <tissue evidence="1">Blood</tissue>
    </source>
</reference>
<evidence type="ECO:0000313" key="1">
    <source>
        <dbReference type="EMBL" id="KAF0047707.1"/>
    </source>
</evidence>
<accession>A0A6A4TLH1</accession>